<protein>
    <recommendedName>
        <fullName evidence="2">YncI copper-binding domain-containing protein</fullName>
    </recommendedName>
</protein>
<comment type="caution">
    <text evidence="3">The sequence shown here is derived from an EMBL/GenBank/DDBJ whole genome shotgun (WGS) entry which is preliminary data.</text>
</comment>
<evidence type="ECO:0000313" key="3">
    <source>
        <dbReference type="EMBL" id="KAJ55729.1"/>
    </source>
</evidence>
<evidence type="ECO:0000313" key="4">
    <source>
        <dbReference type="Proteomes" id="UP000026249"/>
    </source>
</evidence>
<name>A0A037ZJB9_9RHOB</name>
<keyword evidence="1" id="KW-0732">Signal</keyword>
<evidence type="ECO:0000256" key="1">
    <source>
        <dbReference type="SAM" id="SignalP"/>
    </source>
</evidence>
<dbReference type="Proteomes" id="UP000026249">
    <property type="component" value="Unassembled WGS sequence"/>
</dbReference>
<sequence>MKTLIQSTLIALTLASPALSHATLEQQEVAPNTTYKGVMRIGHGCEGQATLKVTITIPEGVINAKPMPKPGWVLETVRGDYARTYDYHGPRSEGVQQITWSGGVLDDQHYDEFIFRARITDAFEPGSTVYFPTVQDCADGQQPWVQIPAAGQDPHDLKKPAPGLKIIAPDHAHHGH</sequence>
<dbReference type="AlphaFoldDB" id="A0A037ZJB9"/>
<dbReference type="Gene3D" id="2.60.40.2230">
    <property type="entry name" value="Uncharacterised protein YcnI-like PF07987, DUF1775"/>
    <property type="match status" value="1"/>
</dbReference>
<evidence type="ECO:0000259" key="2">
    <source>
        <dbReference type="Pfam" id="PF07987"/>
    </source>
</evidence>
<feature type="chain" id="PRO_5001559615" description="YncI copper-binding domain-containing protein" evidence="1">
    <location>
        <begin position="23"/>
        <end position="176"/>
    </location>
</feature>
<dbReference type="STRING" id="1454373.ACMU_13665"/>
<dbReference type="InterPro" id="IPR012533">
    <property type="entry name" value="YcnI-copper_dom"/>
</dbReference>
<dbReference type="InterPro" id="IPR038507">
    <property type="entry name" value="YcnI-like_sf"/>
</dbReference>
<feature type="domain" description="YncI copper-binding" evidence="2">
    <location>
        <begin position="21"/>
        <end position="166"/>
    </location>
</feature>
<accession>A0A037ZJB9</accession>
<dbReference type="CDD" id="cd08545">
    <property type="entry name" value="YcnI_like"/>
    <property type="match status" value="1"/>
</dbReference>
<organism evidence="3 4">
    <name type="scientific">Actibacterium mucosum KCTC 23349</name>
    <dbReference type="NCBI Taxonomy" id="1454373"/>
    <lineage>
        <taxon>Bacteria</taxon>
        <taxon>Pseudomonadati</taxon>
        <taxon>Pseudomonadota</taxon>
        <taxon>Alphaproteobacteria</taxon>
        <taxon>Rhodobacterales</taxon>
        <taxon>Roseobacteraceae</taxon>
        <taxon>Actibacterium</taxon>
    </lineage>
</organism>
<proteinExistence type="predicted"/>
<feature type="signal peptide" evidence="1">
    <location>
        <begin position="1"/>
        <end position="22"/>
    </location>
</feature>
<keyword evidence="4" id="KW-1185">Reference proteome</keyword>
<dbReference type="Pfam" id="PF07987">
    <property type="entry name" value="DUF1775"/>
    <property type="match status" value="1"/>
</dbReference>
<gene>
    <name evidence="3" type="ORF">ACMU_13665</name>
</gene>
<dbReference type="RefSeq" id="WP_035259620.1">
    <property type="nucleotide sequence ID" value="NZ_JFKE01000004.1"/>
</dbReference>
<reference evidence="3 4" key="1">
    <citation type="submission" date="2014-03" db="EMBL/GenBank/DDBJ databases">
        <title>Draft Genome Sequence of Actibacterium mucosum KCTC 23349, a Marine Alphaproteobacterium with Complex Ionic Requirements Isolated from Mediterranean Seawater at Malvarrosa Beach, Valencia, Spain.</title>
        <authorList>
            <person name="Arahal D.R."/>
            <person name="Shao Z."/>
            <person name="Lai Q."/>
            <person name="Pujalte M.J."/>
        </authorList>
    </citation>
    <scope>NUCLEOTIDE SEQUENCE [LARGE SCALE GENOMIC DNA]</scope>
    <source>
        <strain evidence="3 4">KCTC 23349</strain>
    </source>
</reference>
<dbReference type="OrthoDB" id="9796962at2"/>
<dbReference type="EMBL" id="JFKE01000004">
    <property type="protein sequence ID" value="KAJ55729.1"/>
    <property type="molecule type" value="Genomic_DNA"/>
</dbReference>